<keyword evidence="2" id="KW-1185">Reference proteome</keyword>
<evidence type="ECO:0008006" key="3">
    <source>
        <dbReference type="Google" id="ProtNLM"/>
    </source>
</evidence>
<dbReference type="Proteomes" id="UP000467840">
    <property type="component" value="Chromosome 9"/>
</dbReference>
<reference evidence="1 2" key="1">
    <citation type="journal article" date="2020" name="Mol. Plant">
        <title>The Chromosome-Based Rubber Tree Genome Provides New Insights into Spurge Genome Evolution and Rubber Biosynthesis.</title>
        <authorList>
            <person name="Liu J."/>
            <person name="Shi C."/>
            <person name="Shi C.C."/>
            <person name="Li W."/>
            <person name="Zhang Q.J."/>
            <person name="Zhang Y."/>
            <person name="Li K."/>
            <person name="Lu H.F."/>
            <person name="Shi C."/>
            <person name="Zhu S.T."/>
            <person name="Xiao Z.Y."/>
            <person name="Nan H."/>
            <person name="Yue Y."/>
            <person name="Zhu X.G."/>
            <person name="Wu Y."/>
            <person name="Hong X.N."/>
            <person name="Fan G.Y."/>
            <person name="Tong Y."/>
            <person name="Zhang D."/>
            <person name="Mao C.L."/>
            <person name="Liu Y.L."/>
            <person name="Hao S.J."/>
            <person name="Liu W.Q."/>
            <person name="Lv M.Q."/>
            <person name="Zhang H.B."/>
            <person name="Liu Y."/>
            <person name="Hu-Tang G.R."/>
            <person name="Wang J.P."/>
            <person name="Wang J.H."/>
            <person name="Sun Y.H."/>
            <person name="Ni S.B."/>
            <person name="Chen W.B."/>
            <person name="Zhang X.C."/>
            <person name="Jiao Y.N."/>
            <person name="Eichler E.E."/>
            <person name="Li G.H."/>
            <person name="Liu X."/>
            <person name="Gao L.Z."/>
        </authorList>
    </citation>
    <scope>NUCLEOTIDE SEQUENCE [LARGE SCALE GENOMIC DNA]</scope>
    <source>
        <strain evidence="2">cv. GT1</strain>
        <tissue evidence="1">Leaf</tissue>
    </source>
</reference>
<evidence type="ECO:0000313" key="1">
    <source>
        <dbReference type="EMBL" id="KAF2306429.1"/>
    </source>
</evidence>
<name>A0A6A6M3A2_HEVBR</name>
<organism evidence="1 2">
    <name type="scientific">Hevea brasiliensis</name>
    <name type="common">Para rubber tree</name>
    <name type="synonym">Siphonia brasiliensis</name>
    <dbReference type="NCBI Taxonomy" id="3981"/>
    <lineage>
        <taxon>Eukaryota</taxon>
        <taxon>Viridiplantae</taxon>
        <taxon>Streptophyta</taxon>
        <taxon>Embryophyta</taxon>
        <taxon>Tracheophyta</taxon>
        <taxon>Spermatophyta</taxon>
        <taxon>Magnoliopsida</taxon>
        <taxon>eudicotyledons</taxon>
        <taxon>Gunneridae</taxon>
        <taxon>Pentapetalae</taxon>
        <taxon>rosids</taxon>
        <taxon>fabids</taxon>
        <taxon>Malpighiales</taxon>
        <taxon>Euphorbiaceae</taxon>
        <taxon>Crotonoideae</taxon>
        <taxon>Micrandreae</taxon>
        <taxon>Hevea</taxon>
    </lineage>
</organism>
<evidence type="ECO:0000313" key="2">
    <source>
        <dbReference type="Proteomes" id="UP000467840"/>
    </source>
</evidence>
<comment type="caution">
    <text evidence="1">The sequence shown here is derived from an EMBL/GenBank/DDBJ whole genome shotgun (WGS) entry which is preliminary data.</text>
</comment>
<gene>
    <name evidence="1" type="ORF">GH714_018008</name>
</gene>
<sequence length="211" mass="24456">MDFVESSQVTRGRGKNKRIWTSEKDNALVEALQEVATYPKWKKENGWKNGYLLRVEELINAKLPNSGLKASPHNDSRWKILKAKYNAMADMLNKSGFGQLEKVETFVDAIENMEKEMTVDLDKDDLFEDMTGNHSVDQYAIEKEIAYENKRVTEQKKMVVNELLEIEGLTETEVMYAAVILKAEQHKREVFYELPTNLRKQFIINLLSECT</sequence>
<dbReference type="AlphaFoldDB" id="A0A6A6M3A2"/>
<proteinExistence type="predicted"/>
<protein>
    <recommendedName>
        <fullName evidence="3">Myb/SANT-like domain-containing protein</fullName>
    </recommendedName>
</protein>
<dbReference type="PANTHER" id="PTHR46250">
    <property type="entry name" value="MYB/SANT-LIKE DNA-BINDING DOMAIN PROTEIN-RELATED"/>
    <property type="match status" value="1"/>
</dbReference>
<dbReference type="EMBL" id="JAAGAX010000008">
    <property type="protein sequence ID" value="KAF2306429.1"/>
    <property type="molecule type" value="Genomic_DNA"/>
</dbReference>
<dbReference type="PANTHER" id="PTHR46250:SF15">
    <property type="entry name" value="OS01G0523800 PROTEIN"/>
    <property type="match status" value="1"/>
</dbReference>
<accession>A0A6A6M3A2</accession>